<protein>
    <submittedName>
        <fullName evidence="6">4-coumarate--CoA ligase 1</fullName>
    </submittedName>
</protein>
<keyword evidence="6" id="KW-0436">Ligase</keyword>
<evidence type="ECO:0000256" key="3">
    <source>
        <dbReference type="ARBA" id="ARBA00022840"/>
    </source>
</evidence>
<dbReference type="InterPro" id="IPR020845">
    <property type="entry name" value="AMP-binding_CS"/>
</dbReference>
<feature type="domain" description="AMP-dependent synthetase/ligase" evidence="4">
    <location>
        <begin position="27"/>
        <end position="381"/>
    </location>
</feature>
<evidence type="ECO:0000256" key="2">
    <source>
        <dbReference type="ARBA" id="ARBA00022741"/>
    </source>
</evidence>
<dbReference type="RefSeq" id="WP_114593308.1">
    <property type="nucleotide sequence ID" value="NZ_CP031165.1"/>
</dbReference>
<evidence type="ECO:0000259" key="5">
    <source>
        <dbReference type="Pfam" id="PF13193"/>
    </source>
</evidence>
<feature type="domain" description="AMP-binding enzyme C-terminal" evidence="5">
    <location>
        <begin position="432"/>
        <end position="507"/>
    </location>
</feature>
<dbReference type="FunFam" id="3.40.50.12780:FF:000003">
    <property type="entry name" value="Long-chain-fatty-acid--CoA ligase FadD"/>
    <property type="match status" value="1"/>
</dbReference>
<dbReference type="Gene3D" id="3.40.50.12780">
    <property type="entry name" value="N-terminal domain of ligase-like"/>
    <property type="match status" value="1"/>
</dbReference>
<dbReference type="PANTHER" id="PTHR24096">
    <property type="entry name" value="LONG-CHAIN-FATTY-ACID--COA LIGASE"/>
    <property type="match status" value="1"/>
</dbReference>
<dbReference type="EMBL" id="CP031165">
    <property type="protein sequence ID" value="AXV09059.1"/>
    <property type="molecule type" value="Genomic_DNA"/>
</dbReference>
<dbReference type="PANTHER" id="PTHR24096:SF422">
    <property type="entry name" value="BCDNA.GH02901"/>
    <property type="match status" value="1"/>
</dbReference>
<dbReference type="AlphaFoldDB" id="A0A346Y3L2"/>
<organism evidence="6 7">
    <name type="scientific">Euzebya pacifica</name>
    <dbReference type="NCBI Taxonomy" id="1608957"/>
    <lineage>
        <taxon>Bacteria</taxon>
        <taxon>Bacillati</taxon>
        <taxon>Actinomycetota</taxon>
        <taxon>Nitriliruptoria</taxon>
        <taxon>Euzebyales</taxon>
    </lineage>
</organism>
<dbReference type="InterPro" id="IPR025110">
    <property type="entry name" value="AMP-bd_C"/>
</dbReference>
<evidence type="ECO:0000259" key="4">
    <source>
        <dbReference type="Pfam" id="PF00501"/>
    </source>
</evidence>
<keyword evidence="3" id="KW-0067">ATP-binding</keyword>
<dbReference type="KEGG" id="euz:DVS28_a4394"/>
<dbReference type="InterPro" id="IPR042099">
    <property type="entry name" value="ANL_N_sf"/>
</dbReference>
<dbReference type="Gene3D" id="3.30.300.30">
    <property type="match status" value="1"/>
</dbReference>
<dbReference type="InterPro" id="IPR000873">
    <property type="entry name" value="AMP-dep_synth/lig_dom"/>
</dbReference>
<keyword evidence="7" id="KW-1185">Reference proteome</keyword>
<dbReference type="GO" id="GO:0016405">
    <property type="term" value="F:CoA-ligase activity"/>
    <property type="evidence" value="ECO:0007669"/>
    <property type="project" value="TreeGrafter"/>
</dbReference>
<proteinExistence type="inferred from homology"/>
<comment type="similarity">
    <text evidence="1">Belongs to the ATP-dependent AMP-binding enzyme family.</text>
</comment>
<evidence type="ECO:0000313" key="7">
    <source>
        <dbReference type="Proteomes" id="UP000264006"/>
    </source>
</evidence>
<keyword evidence="2" id="KW-0547">Nucleotide-binding</keyword>
<dbReference type="InterPro" id="IPR045851">
    <property type="entry name" value="AMP-bd_C_sf"/>
</dbReference>
<name>A0A346Y3L2_9ACTN</name>
<dbReference type="GO" id="GO:0005524">
    <property type="term" value="F:ATP binding"/>
    <property type="evidence" value="ECO:0007669"/>
    <property type="project" value="UniProtKB-KW"/>
</dbReference>
<dbReference type="FunFam" id="3.30.300.30:FF:000007">
    <property type="entry name" value="4-coumarate--CoA ligase 2"/>
    <property type="match status" value="1"/>
</dbReference>
<dbReference type="PROSITE" id="PS00455">
    <property type="entry name" value="AMP_BINDING"/>
    <property type="match status" value="1"/>
</dbReference>
<dbReference type="OrthoDB" id="9803968at2"/>
<dbReference type="Pfam" id="PF13193">
    <property type="entry name" value="AMP-binding_C"/>
    <property type="match status" value="1"/>
</dbReference>
<evidence type="ECO:0000313" key="6">
    <source>
        <dbReference type="EMBL" id="AXV09059.1"/>
    </source>
</evidence>
<dbReference type="Proteomes" id="UP000264006">
    <property type="component" value="Chromosome"/>
</dbReference>
<evidence type="ECO:0000256" key="1">
    <source>
        <dbReference type="ARBA" id="ARBA00006432"/>
    </source>
</evidence>
<accession>A0A346Y3L2</accession>
<sequence>MASIVHQSPLPSLEIPEQALTPFTMANAAQLGDKPALIDGPTGRTLTYSQLDQGIRALAGGLVARGFGKGDVLAILAPNLPEYAVVFHGVAMTGGAVTTINPTYTAKEIRHQLTDAGATMLVTVGMFLDTAREAIEGTTVESIHVIGEAEGAEPLTALFGEPLADQVEVDLDDVVVLPYSSGTTGLSKGVMLTHRNLVANIQQTRVPMDLTAEESFVAVLPFFHIYGMQVLMNSGLRTGATIITMPRFDPMQFLELNAQHGCTRAFVAPPIVVFLAKHPAVEGFDLSKMETIFSGAAPLSAELAEEAAGRLGCEVVQGYGMTELSPVTQLTTPGGYKPGSVGVTTPNTEIMIVDPLSGESLGTDAEGELWIRGPQVMKGYLNNERATADTITDDGWLRTGDVAKVDADGHVYIVDRLKELIKYKGFQVPPAELEALLLTHPDVADAAVIGIPDDDAGELPIGYVVLKEGRGTTEDDIKAFVAEEVATYKQLHRITVLDEIPKSASGKILRRVLRDRNDAG</sequence>
<reference evidence="6 7" key="1">
    <citation type="submission" date="2018-09" db="EMBL/GenBank/DDBJ databases">
        <title>Complete genome sequence of Euzebya sp. DY32-46 isolated from seawater of Pacific Ocean.</title>
        <authorList>
            <person name="Xu L."/>
            <person name="Wu Y.-H."/>
            <person name="Xu X.-W."/>
        </authorList>
    </citation>
    <scope>NUCLEOTIDE SEQUENCE [LARGE SCALE GENOMIC DNA]</scope>
    <source>
        <strain evidence="6 7">DY32-46</strain>
    </source>
</reference>
<dbReference type="Pfam" id="PF00501">
    <property type="entry name" value="AMP-binding"/>
    <property type="match status" value="1"/>
</dbReference>
<dbReference type="SUPFAM" id="SSF56801">
    <property type="entry name" value="Acetyl-CoA synthetase-like"/>
    <property type="match status" value="1"/>
</dbReference>
<gene>
    <name evidence="6" type="ORF">DVS28_a4394</name>
</gene>